<evidence type="ECO:0000256" key="2">
    <source>
        <dbReference type="SAM" id="SignalP"/>
    </source>
</evidence>
<evidence type="ECO:0000313" key="3">
    <source>
        <dbReference type="EMBL" id="CAD6549777.1"/>
    </source>
</evidence>
<evidence type="ECO:0000256" key="1">
    <source>
        <dbReference type="SAM" id="MobiDB-lite"/>
    </source>
</evidence>
<name>A0ABN7I5V8_9BURK</name>
<proteinExistence type="predicted"/>
<evidence type="ECO:0008006" key="5">
    <source>
        <dbReference type="Google" id="ProtNLM"/>
    </source>
</evidence>
<organism evidence="3 4">
    <name type="scientific">Paraburkholderia hiiakae</name>
    <dbReference type="NCBI Taxonomy" id="1081782"/>
    <lineage>
        <taxon>Bacteria</taxon>
        <taxon>Pseudomonadati</taxon>
        <taxon>Pseudomonadota</taxon>
        <taxon>Betaproteobacteria</taxon>
        <taxon>Burkholderiales</taxon>
        <taxon>Burkholderiaceae</taxon>
        <taxon>Paraburkholderia</taxon>
    </lineage>
</organism>
<keyword evidence="4" id="KW-1185">Reference proteome</keyword>
<dbReference type="Proteomes" id="UP000656319">
    <property type="component" value="Unassembled WGS sequence"/>
</dbReference>
<feature type="signal peptide" evidence="2">
    <location>
        <begin position="1"/>
        <end position="26"/>
    </location>
</feature>
<feature type="compositionally biased region" description="Pro residues" evidence="1">
    <location>
        <begin position="111"/>
        <end position="120"/>
    </location>
</feature>
<keyword evidence="2" id="KW-0732">Signal</keyword>
<evidence type="ECO:0000313" key="4">
    <source>
        <dbReference type="Proteomes" id="UP000656319"/>
    </source>
</evidence>
<feature type="compositionally biased region" description="Low complexity" evidence="1">
    <location>
        <begin position="92"/>
        <end position="110"/>
    </location>
</feature>
<sequence length="205" mass="21482">MKKNKTQVALAMVSFALAIHGQLALADGPQAAYANGAPVQAAVDPSVYQVNADGAQEDPNQRMSDVARAYRNGYINRGKADDERMAKALAAQHAADMAQLQSSHDPLGYPSEPPPPPPPGTIAVPPPGFAGVPPDYVPPPPRGYAAPPAVVQQVYAPPAQYVPVYPYASYATVQPVITVGASYYGGGYRGYGGWGGGWGGRGRWH</sequence>
<feature type="region of interest" description="Disordered" evidence="1">
    <location>
        <begin position="92"/>
        <end position="120"/>
    </location>
</feature>
<dbReference type="RefSeq" id="WP_201698487.1">
    <property type="nucleotide sequence ID" value="NZ_CAJHCQ010000014.1"/>
</dbReference>
<accession>A0ABN7I5V8</accession>
<reference evidence="3 4" key="1">
    <citation type="submission" date="2020-10" db="EMBL/GenBank/DDBJ databases">
        <authorList>
            <person name="Peeters C."/>
        </authorList>
    </citation>
    <scope>NUCLEOTIDE SEQUENCE [LARGE SCALE GENOMIC DNA]</scope>
    <source>
        <strain evidence="3 4">LMG 27952</strain>
    </source>
</reference>
<comment type="caution">
    <text evidence="3">The sequence shown here is derived from an EMBL/GenBank/DDBJ whole genome shotgun (WGS) entry which is preliminary data.</text>
</comment>
<feature type="chain" id="PRO_5045314360" description="DUF4148 domain-containing protein" evidence="2">
    <location>
        <begin position="27"/>
        <end position="205"/>
    </location>
</feature>
<dbReference type="EMBL" id="CAJHCQ010000014">
    <property type="protein sequence ID" value="CAD6549777.1"/>
    <property type="molecule type" value="Genomic_DNA"/>
</dbReference>
<protein>
    <recommendedName>
        <fullName evidence="5">DUF4148 domain-containing protein</fullName>
    </recommendedName>
</protein>
<gene>
    <name evidence="3" type="ORF">LMG27952_04912</name>
</gene>